<dbReference type="InterPro" id="IPR054816">
    <property type="entry name" value="Lipoprotein_mollicutes-type_CS"/>
</dbReference>
<dbReference type="STRING" id="1408435.GCA_000685885_00781"/>
<dbReference type="EMBL" id="CP024964">
    <property type="protein sequence ID" value="ATZ18156.1"/>
    <property type="molecule type" value="Genomic_DNA"/>
</dbReference>
<dbReference type="KEGG" id="eml:EMELA_v1c06490"/>
<dbReference type="RefSeq" id="WP_169733545.1">
    <property type="nucleotide sequence ID" value="NZ_CP024964.1"/>
</dbReference>
<dbReference type="NCBIfam" id="NF038029">
    <property type="entry name" value="LP_plasma"/>
    <property type="match status" value="1"/>
</dbReference>
<evidence type="ECO:0000313" key="1">
    <source>
        <dbReference type="EMBL" id="ATZ18156.1"/>
    </source>
</evidence>
<dbReference type="Proteomes" id="UP000231896">
    <property type="component" value="Chromosome"/>
</dbReference>
<reference evidence="1 2" key="1">
    <citation type="submission" date="2017-11" db="EMBL/GenBank/DDBJ databases">
        <title>Genome sequence of Entomoplasma melaleucae M1 (ATCC 49191).</title>
        <authorList>
            <person name="Lo W.-S."/>
            <person name="Gasparich G.E."/>
            <person name="Kuo C.-H."/>
        </authorList>
    </citation>
    <scope>NUCLEOTIDE SEQUENCE [LARGE SCALE GENOMIC DNA]</scope>
    <source>
        <strain evidence="1 2">M1</strain>
    </source>
</reference>
<gene>
    <name evidence="1" type="ORF">EMELA_v1c06490</name>
</gene>
<organism evidence="1 2">
    <name type="scientific">Mesoplasma melaleucae</name>
    <dbReference type="NCBI Taxonomy" id="81459"/>
    <lineage>
        <taxon>Bacteria</taxon>
        <taxon>Bacillati</taxon>
        <taxon>Mycoplasmatota</taxon>
        <taxon>Mollicutes</taxon>
        <taxon>Entomoplasmatales</taxon>
        <taxon>Entomoplasmataceae</taxon>
        <taxon>Mesoplasma</taxon>
    </lineage>
</organism>
<accession>A0A2K8NX89</accession>
<protein>
    <submittedName>
        <fullName evidence="1">Uncharacterized protein</fullName>
    </submittedName>
</protein>
<keyword evidence="2" id="KW-1185">Reference proteome</keyword>
<name>A0A2K8NX89_9MOLU</name>
<proteinExistence type="predicted"/>
<sequence>MKKLLSMLGAVSLAATSSTVVEIIKLPKEKLM</sequence>
<evidence type="ECO:0000313" key="2">
    <source>
        <dbReference type="Proteomes" id="UP000231896"/>
    </source>
</evidence>
<dbReference type="AlphaFoldDB" id="A0A2K8NX89"/>